<reference evidence="2 3" key="1">
    <citation type="submission" date="2018-06" db="EMBL/GenBank/DDBJ databases">
        <authorList>
            <consortium name="Pathogen Informatics"/>
            <person name="Doyle S."/>
        </authorList>
    </citation>
    <scope>NUCLEOTIDE SEQUENCE [LARGE SCALE GENOMIC DNA]</scope>
    <source>
        <strain evidence="2 3">NCTC12195</strain>
    </source>
</reference>
<accession>A0A380FBA2</accession>
<organism evidence="2 3">
    <name type="scientific">Staphylococcus gallinarum</name>
    <dbReference type="NCBI Taxonomy" id="1293"/>
    <lineage>
        <taxon>Bacteria</taxon>
        <taxon>Bacillati</taxon>
        <taxon>Bacillota</taxon>
        <taxon>Bacilli</taxon>
        <taxon>Bacillales</taxon>
        <taxon>Staphylococcaceae</taxon>
        <taxon>Staphylococcus</taxon>
    </lineage>
</organism>
<dbReference type="Proteomes" id="UP000255277">
    <property type="component" value="Unassembled WGS sequence"/>
</dbReference>
<gene>
    <name evidence="2" type="ORF">NCTC12195_00173</name>
</gene>
<dbReference type="InterPro" id="IPR027417">
    <property type="entry name" value="P-loop_NTPase"/>
</dbReference>
<evidence type="ECO:0000259" key="1">
    <source>
        <dbReference type="Pfam" id="PF02492"/>
    </source>
</evidence>
<proteinExistence type="predicted"/>
<dbReference type="STRING" id="1293.SH09_01830"/>
<dbReference type="Gene3D" id="3.40.50.300">
    <property type="entry name" value="P-loop containing nucleotide triphosphate hydrolases"/>
    <property type="match status" value="1"/>
</dbReference>
<feature type="domain" description="CobW/HypB/UreG nucleotide-binding" evidence="1">
    <location>
        <begin position="3"/>
        <end position="42"/>
    </location>
</feature>
<dbReference type="InterPro" id="IPR003495">
    <property type="entry name" value="CobW/HypB/UreG_nucleotide-bd"/>
</dbReference>
<sequence>MDIVIISGFLGGGKTTTLNQFIENARSQNQTPAVIMNEFGNSKCR</sequence>
<name>A0A380FBA2_STAGA</name>
<evidence type="ECO:0000313" key="2">
    <source>
        <dbReference type="EMBL" id="SUM30773.1"/>
    </source>
</evidence>
<dbReference type="SUPFAM" id="SSF52540">
    <property type="entry name" value="P-loop containing nucleoside triphosphate hydrolases"/>
    <property type="match status" value="1"/>
</dbReference>
<protein>
    <submittedName>
        <fullName evidence="2">Cobalamin synthesis protein</fullName>
    </submittedName>
</protein>
<dbReference type="EMBL" id="UHDK01000001">
    <property type="protein sequence ID" value="SUM30773.1"/>
    <property type="molecule type" value="Genomic_DNA"/>
</dbReference>
<evidence type="ECO:0000313" key="3">
    <source>
        <dbReference type="Proteomes" id="UP000255277"/>
    </source>
</evidence>
<dbReference type="Pfam" id="PF02492">
    <property type="entry name" value="cobW"/>
    <property type="match status" value="1"/>
</dbReference>
<dbReference type="AlphaFoldDB" id="A0A380FBA2"/>